<evidence type="ECO:0000313" key="4">
    <source>
        <dbReference type="Proteomes" id="UP000595278"/>
    </source>
</evidence>
<dbReference type="PRINTS" id="PR00081">
    <property type="entry name" value="GDHRDH"/>
</dbReference>
<dbReference type="CDD" id="cd05233">
    <property type="entry name" value="SDR_c"/>
    <property type="match status" value="1"/>
</dbReference>
<dbReference type="InterPro" id="IPR036291">
    <property type="entry name" value="NAD(P)-bd_dom_sf"/>
</dbReference>
<dbReference type="EMBL" id="CP067393">
    <property type="protein sequence ID" value="QQP85143.1"/>
    <property type="molecule type" value="Genomic_DNA"/>
</dbReference>
<dbReference type="AlphaFoldDB" id="A0A974RWF1"/>
<name>A0A974RWF1_9GAMM</name>
<protein>
    <submittedName>
        <fullName evidence="3">SDR family oxidoreductase</fullName>
    </submittedName>
</protein>
<dbReference type="KEGG" id="eaz:JHT90_12240"/>
<comment type="similarity">
    <text evidence="1">Belongs to the short-chain dehydrogenases/reductases (SDR) family.</text>
</comment>
<keyword evidence="2" id="KW-0560">Oxidoreductase</keyword>
<evidence type="ECO:0000313" key="3">
    <source>
        <dbReference type="EMBL" id="QQP85143.1"/>
    </source>
</evidence>
<reference evidence="3 4" key="1">
    <citation type="submission" date="2021-01" db="EMBL/GenBank/DDBJ databases">
        <title>Entomomonas sp. F2A isolated from a house cricket (Acheta domesticus).</title>
        <authorList>
            <person name="Spergser J."/>
            <person name="Busse H.-J."/>
        </authorList>
    </citation>
    <scope>NUCLEOTIDE SEQUENCE [LARGE SCALE GENOMIC DNA]</scope>
    <source>
        <strain evidence="3 4">F2A</strain>
    </source>
</reference>
<dbReference type="Pfam" id="PF13561">
    <property type="entry name" value="adh_short_C2"/>
    <property type="match status" value="1"/>
</dbReference>
<dbReference type="GO" id="GO:0016491">
    <property type="term" value="F:oxidoreductase activity"/>
    <property type="evidence" value="ECO:0007669"/>
    <property type="project" value="UniProtKB-KW"/>
</dbReference>
<dbReference type="Proteomes" id="UP000595278">
    <property type="component" value="Chromosome"/>
</dbReference>
<sequence>MRLKDKVAIITGASSDIGFATAELMLQEGATVVFTDIHEDATSPIQALTSVTKSRYIKADVANEGEIANLFAETIKVYGHIDVVFANASIRGNKEPCEELLLEDWQQMVDVNLTGIFLTNKYALKYMLPQGSGAIINNATALGCVGQIGHTVYPATKGGIINLTRSLGITYAAKGIRINAVCPGYISSHTLDYMTPELKADLVKLHPIGRLGKAEEIAKAVLFLASEDASFIVGTSLLVDGGYTAQ</sequence>
<accession>A0A974RWF1</accession>
<dbReference type="PANTHER" id="PTHR24321:SF8">
    <property type="entry name" value="ESTRADIOL 17-BETA-DEHYDROGENASE 8-RELATED"/>
    <property type="match status" value="1"/>
</dbReference>
<organism evidence="3 4">
    <name type="scientific">Entomomonas asaccharolytica</name>
    <dbReference type="NCBI Taxonomy" id="2785331"/>
    <lineage>
        <taxon>Bacteria</taxon>
        <taxon>Pseudomonadati</taxon>
        <taxon>Pseudomonadota</taxon>
        <taxon>Gammaproteobacteria</taxon>
        <taxon>Pseudomonadales</taxon>
        <taxon>Pseudomonadaceae</taxon>
        <taxon>Entomomonas</taxon>
    </lineage>
</organism>
<dbReference type="PRINTS" id="PR00080">
    <property type="entry name" value="SDRFAMILY"/>
</dbReference>
<dbReference type="RefSeq" id="WP_201091381.1">
    <property type="nucleotide sequence ID" value="NZ_CP067393.1"/>
</dbReference>
<dbReference type="PANTHER" id="PTHR24321">
    <property type="entry name" value="DEHYDROGENASES, SHORT CHAIN"/>
    <property type="match status" value="1"/>
</dbReference>
<dbReference type="Gene3D" id="3.40.50.720">
    <property type="entry name" value="NAD(P)-binding Rossmann-like Domain"/>
    <property type="match status" value="1"/>
</dbReference>
<dbReference type="SUPFAM" id="SSF51735">
    <property type="entry name" value="NAD(P)-binding Rossmann-fold domains"/>
    <property type="match status" value="1"/>
</dbReference>
<evidence type="ECO:0000256" key="2">
    <source>
        <dbReference type="ARBA" id="ARBA00023002"/>
    </source>
</evidence>
<evidence type="ECO:0000256" key="1">
    <source>
        <dbReference type="ARBA" id="ARBA00006484"/>
    </source>
</evidence>
<dbReference type="InterPro" id="IPR002347">
    <property type="entry name" value="SDR_fam"/>
</dbReference>
<keyword evidence="4" id="KW-1185">Reference proteome</keyword>
<dbReference type="FunFam" id="3.40.50.720:FF:000084">
    <property type="entry name" value="Short-chain dehydrogenase reductase"/>
    <property type="match status" value="1"/>
</dbReference>
<proteinExistence type="inferred from homology"/>
<gene>
    <name evidence="3" type="ORF">JHT90_12240</name>
</gene>